<dbReference type="OrthoDB" id="3270319at2759"/>
<dbReference type="GO" id="GO:0016787">
    <property type="term" value="F:hydrolase activity"/>
    <property type="evidence" value="ECO:0007669"/>
    <property type="project" value="UniProtKB-KW"/>
</dbReference>
<evidence type="ECO:0000256" key="2">
    <source>
        <dbReference type="ARBA" id="ARBA00022801"/>
    </source>
</evidence>
<dbReference type="Proteomes" id="UP000002748">
    <property type="component" value="Unassembled WGS sequence"/>
</dbReference>
<sequence length="842" mass="96288">MMTTVWWQRSCIRVTGSGSNCVNEESWPANTEAETEERVHYMLRTGGLYHERPRTTTSEKGEGSPDLVLRTSSDREWLTTPWKEVEPEQWDAYDHVCILGIESFQIQAVLEQGPTLPRGNPIRSNVLFPYMTNRTPKLHQLVFVTEYFSVLFADSGKTQENLRRSSSSITEVDPGVAPVGKRPPFLLCDDPGLGKSTMAMMVMAYRRWILQAHEEGIPIPLNSEAVLSTLLNVDTTSFSAEYNTSQLVERKPILFVTPNATKDQIGQEIDIVLEHDSFHLHPYNEFRKPFGRSSFHRQVDAFQNGKSNMNLEESDSDSEENTDENADHQNATTKFYKKFLFETEWGFLVLDEVQEAREPNTKRFYQAKRLPPMADHTLAMTATPLWNKPVDLLNILRVSGMDTSKSFPGWKEVPPPVKQFNGNIERDYEDRNRSYRRLAHFCLVLDGERRAIQQALKTLPSTHNDATENPLEDWNVLFPTECPEMAKPLKKKWDEYTQWNTWATVVVLDMARGRAIRRTREAHLDLWPHAETQVSLELYPELRIAYDKICEEQKAAGRVDEEGDDDKNDEEWLPQALEEISLGSSLPGGFDIKKRVLLVSPPRINSSYKELLSPKVEKAIKICKGVLDREKNLKDKQKQKIAIYCEWTDPEVVDYIARRFKDAGIPLASLNGRMGEDSKARVIIDFQKDKDHKAICKSKSRILLFSQCISAGVNLHRASVLITLDNAWTFAKREQIEGRILRMGQVRRVSIYRLLCPNTIDEGMLFAQMRKSRLTIEMEKEWCKRATPFGPEVKGMLEKPACAPPGARQPSFARKRKGVDALPDARAKKTRKVTGGRKVRGG</sequence>
<feature type="compositionally biased region" description="Acidic residues" evidence="4">
    <location>
        <begin position="312"/>
        <end position="324"/>
    </location>
</feature>
<dbReference type="InterPro" id="IPR014001">
    <property type="entry name" value="Helicase_ATP-bd"/>
</dbReference>
<dbReference type="CDD" id="cd18793">
    <property type="entry name" value="SF2_C_SNF"/>
    <property type="match status" value="1"/>
</dbReference>
<protein>
    <recommendedName>
        <fullName evidence="5">Helicase C-terminal domain-containing protein</fullName>
    </recommendedName>
</protein>
<dbReference type="Pfam" id="PF00271">
    <property type="entry name" value="Helicase_C"/>
    <property type="match status" value="1"/>
</dbReference>
<evidence type="ECO:0000313" key="6">
    <source>
        <dbReference type="EMBL" id="EJT48491.1"/>
    </source>
</evidence>
<keyword evidence="2" id="KW-0378">Hydrolase</keyword>
<dbReference type="PANTHER" id="PTHR45626">
    <property type="entry name" value="TRANSCRIPTION TERMINATION FACTOR 2-RELATED"/>
    <property type="match status" value="1"/>
</dbReference>
<dbReference type="GO" id="GO:0005634">
    <property type="term" value="C:nucleus"/>
    <property type="evidence" value="ECO:0007669"/>
    <property type="project" value="TreeGrafter"/>
</dbReference>
<dbReference type="InterPro" id="IPR001650">
    <property type="entry name" value="Helicase_C-like"/>
</dbReference>
<dbReference type="InterPro" id="IPR038718">
    <property type="entry name" value="SNF2-like_sf"/>
</dbReference>
<dbReference type="GO" id="GO:0005524">
    <property type="term" value="F:ATP binding"/>
    <property type="evidence" value="ECO:0007669"/>
    <property type="project" value="UniProtKB-KW"/>
</dbReference>
<gene>
    <name evidence="6" type="ORF">A1Q1_02512</name>
</gene>
<dbReference type="PROSITE" id="PS51194">
    <property type="entry name" value="HELICASE_CTER"/>
    <property type="match status" value="1"/>
</dbReference>
<dbReference type="SMART" id="SM00490">
    <property type="entry name" value="HELICc"/>
    <property type="match status" value="1"/>
</dbReference>
<dbReference type="KEGG" id="tasa:A1Q1_02512"/>
<dbReference type="InterPro" id="IPR050628">
    <property type="entry name" value="SNF2_RAD54_helicase_TF"/>
</dbReference>
<dbReference type="GO" id="GO:0006281">
    <property type="term" value="P:DNA repair"/>
    <property type="evidence" value="ECO:0007669"/>
    <property type="project" value="TreeGrafter"/>
</dbReference>
<organism evidence="6 7">
    <name type="scientific">Trichosporon asahii var. asahii (strain ATCC 90039 / CBS 2479 / JCM 2466 / KCTC 7840 / NBRC 103889/ NCYC 2677 / UAMH 7654)</name>
    <name type="common">Yeast</name>
    <dbReference type="NCBI Taxonomy" id="1186058"/>
    <lineage>
        <taxon>Eukaryota</taxon>
        <taxon>Fungi</taxon>
        <taxon>Dikarya</taxon>
        <taxon>Basidiomycota</taxon>
        <taxon>Agaricomycotina</taxon>
        <taxon>Tremellomycetes</taxon>
        <taxon>Trichosporonales</taxon>
        <taxon>Trichosporonaceae</taxon>
        <taxon>Trichosporon</taxon>
    </lineage>
</organism>
<dbReference type="RefSeq" id="XP_014179249.1">
    <property type="nucleotide sequence ID" value="XM_014323774.1"/>
</dbReference>
<dbReference type="Gene3D" id="3.40.50.300">
    <property type="entry name" value="P-loop containing nucleotide triphosphate hydrolases"/>
    <property type="match status" value="1"/>
</dbReference>
<accession>J5T0H9</accession>
<keyword evidence="1" id="KW-0547">Nucleotide-binding</keyword>
<evidence type="ECO:0000256" key="1">
    <source>
        <dbReference type="ARBA" id="ARBA00022741"/>
    </source>
</evidence>
<dbReference type="InterPro" id="IPR049730">
    <property type="entry name" value="SNF2/RAD54-like_C"/>
</dbReference>
<evidence type="ECO:0000256" key="4">
    <source>
        <dbReference type="SAM" id="MobiDB-lite"/>
    </source>
</evidence>
<dbReference type="PANTHER" id="PTHR45626:SF26">
    <property type="entry name" value="FAMILY HELICASE, PUTATIVE (AFU_ORTHOLOGUE AFUA_2G09120)-RELATED"/>
    <property type="match status" value="1"/>
</dbReference>
<proteinExistence type="predicted"/>
<evidence type="ECO:0000313" key="7">
    <source>
        <dbReference type="Proteomes" id="UP000002748"/>
    </source>
</evidence>
<dbReference type="EMBL" id="ALBS01000203">
    <property type="protein sequence ID" value="EJT48491.1"/>
    <property type="molecule type" value="Genomic_DNA"/>
</dbReference>
<dbReference type="GO" id="GO:0008094">
    <property type="term" value="F:ATP-dependent activity, acting on DNA"/>
    <property type="evidence" value="ECO:0007669"/>
    <property type="project" value="TreeGrafter"/>
</dbReference>
<feature type="region of interest" description="Disordered" evidence="4">
    <location>
        <begin position="305"/>
        <end position="329"/>
    </location>
</feature>
<feature type="domain" description="Helicase C-terminal" evidence="5">
    <location>
        <begin position="628"/>
        <end position="801"/>
    </location>
</feature>
<dbReference type="Gene3D" id="3.40.50.10810">
    <property type="entry name" value="Tandem AAA-ATPase domain"/>
    <property type="match status" value="1"/>
</dbReference>
<dbReference type="AlphaFoldDB" id="J5T0H9"/>
<feature type="compositionally biased region" description="Basic residues" evidence="4">
    <location>
        <begin position="828"/>
        <end position="842"/>
    </location>
</feature>
<reference evidence="6 7" key="1">
    <citation type="journal article" date="2012" name="Eukaryot. Cell">
        <title>Draft genome sequence of CBS 2479, the standard type strain of Trichosporon asahii.</title>
        <authorList>
            <person name="Yang R.Y."/>
            <person name="Li H.T."/>
            <person name="Zhu H."/>
            <person name="Zhou G.P."/>
            <person name="Wang M."/>
            <person name="Wang L."/>
        </authorList>
    </citation>
    <scope>NUCLEOTIDE SEQUENCE [LARGE SCALE GENOMIC DNA]</scope>
    <source>
        <strain evidence="7">ATCC 90039 / CBS 2479 / JCM 2466 / KCTC 7840 / NCYC 2677 / UAMH 7654</strain>
    </source>
</reference>
<dbReference type="SMART" id="SM00487">
    <property type="entry name" value="DEXDc"/>
    <property type="match status" value="1"/>
</dbReference>
<dbReference type="HOGENOM" id="CLU_338081_0_0_1"/>
<comment type="caution">
    <text evidence="6">The sequence shown here is derived from an EMBL/GenBank/DDBJ whole genome shotgun (WGS) entry which is preliminary data.</text>
</comment>
<dbReference type="SUPFAM" id="SSF52540">
    <property type="entry name" value="P-loop containing nucleoside triphosphate hydrolases"/>
    <property type="match status" value="2"/>
</dbReference>
<feature type="region of interest" description="Disordered" evidence="4">
    <location>
        <begin position="799"/>
        <end position="842"/>
    </location>
</feature>
<dbReference type="GeneID" id="25986026"/>
<dbReference type="InterPro" id="IPR027417">
    <property type="entry name" value="P-loop_NTPase"/>
</dbReference>
<name>J5T0H9_TRIAS</name>
<evidence type="ECO:0000259" key="5">
    <source>
        <dbReference type="PROSITE" id="PS51194"/>
    </source>
</evidence>
<dbReference type="Pfam" id="PF00176">
    <property type="entry name" value="SNF2-rel_dom"/>
    <property type="match status" value="1"/>
</dbReference>
<evidence type="ECO:0000256" key="3">
    <source>
        <dbReference type="ARBA" id="ARBA00022840"/>
    </source>
</evidence>
<dbReference type="InterPro" id="IPR000330">
    <property type="entry name" value="SNF2_N"/>
</dbReference>
<keyword evidence="3" id="KW-0067">ATP-binding</keyword>
<dbReference type="VEuPathDB" id="FungiDB:A1Q1_02512"/>